<feature type="compositionally biased region" description="Basic and acidic residues" evidence="1">
    <location>
        <begin position="40"/>
        <end position="51"/>
    </location>
</feature>
<evidence type="ECO:0000256" key="1">
    <source>
        <dbReference type="SAM" id="MobiDB-lite"/>
    </source>
</evidence>
<reference evidence="2 3" key="1">
    <citation type="submission" date="2021-06" db="EMBL/GenBank/DDBJ databases">
        <title>Caerostris darwini draft genome.</title>
        <authorList>
            <person name="Kono N."/>
            <person name="Arakawa K."/>
        </authorList>
    </citation>
    <scope>NUCLEOTIDE SEQUENCE [LARGE SCALE GENOMIC DNA]</scope>
</reference>
<accession>A0AAV4TV30</accession>
<keyword evidence="3" id="KW-1185">Reference proteome</keyword>
<feature type="region of interest" description="Disordered" evidence="1">
    <location>
        <begin position="1"/>
        <end position="88"/>
    </location>
</feature>
<feature type="compositionally biased region" description="Basic and acidic residues" evidence="1">
    <location>
        <begin position="1"/>
        <end position="21"/>
    </location>
</feature>
<dbReference type="AlphaFoldDB" id="A0AAV4TV30"/>
<proteinExistence type="predicted"/>
<dbReference type="Proteomes" id="UP001054837">
    <property type="component" value="Unassembled WGS sequence"/>
</dbReference>
<dbReference type="EMBL" id="BPLQ01010155">
    <property type="protein sequence ID" value="GIY48827.1"/>
    <property type="molecule type" value="Genomic_DNA"/>
</dbReference>
<feature type="compositionally biased region" description="Polar residues" evidence="1">
    <location>
        <begin position="73"/>
        <end position="88"/>
    </location>
</feature>
<protein>
    <submittedName>
        <fullName evidence="2">Uncharacterized protein</fullName>
    </submittedName>
</protein>
<gene>
    <name evidence="2" type="ORF">CDAR_282721</name>
</gene>
<organism evidence="2 3">
    <name type="scientific">Caerostris darwini</name>
    <dbReference type="NCBI Taxonomy" id="1538125"/>
    <lineage>
        <taxon>Eukaryota</taxon>
        <taxon>Metazoa</taxon>
        <taxon>Ecdysozoa</taxon>
        <taxon>Arthropoda</taxon>
        <taxon>Chelicerata</taxon>
        <taxon>Arachnida</taxon>
        <taxon>Araneae</taxon>
        <taxon>Araneomorphae</taxon>
        <taxon>Entelegynae</taxon>
        <taxon>Araneoidea</taxon>
        <taxon>Araneidae</taxon>
        <taxon>Caerostris</taxon>
    </lineage>
</organism>
<name>A0AAV4TV30_9ARAC</name>
<sequence>MSKDERKFDSFGQISKDKEEDMSLPEMLLRAPAGSNGQNHLDRRNGGDGTHEPSSGPGNHMSFEVGAEGGQNVGRSSENVQQSAEYFSFQPTSNKRNIAIMQDSLSGCSMRNKKMRYSEINSNEIVVSLVT</sequence>
<comment type="caution">
    <text evidence="2">The sequence shown here is derived from an EMBL/GenBank/DDBJ whole genome shotgun (WGS) entry which is preliminary data.</text>
</comment>
<evidence type="ECO:0000313" key="2">
    <source>
        <dbReference type="EMBL" id="GIY48827.1"/>
    </source>
</evidence>
<evidence type="ECO:0000313" key="3">
    <source>
        <dbReference type="Proteomes" id="UP001054837"/>
    </source>
</evidence>